<keyword evidence="3" id="KW-0378">Hydrolase</keyword>
<dbReference type="InterPro" id="IPR036196">
    <property type="entry name" value="Ptyr_pPase_sf"/>
</dbReference>
<gene>
    <name evidence="8" type="ORF">SAMN05216389_11012</name>
</gene>
<comment type="similarity">
    <text evidence="1">Belongs to the low molecular weight phosphotyrosine protein phosphatase family.</text>
</comment>
<protein>
    <recommendedName>
        <fullName evidence="2">protein-tyrosine-phosphatase</fullName>
        <ecNumber evidence="2">3.1.3.48</ecNumber>
    </recommendedName>
</protein>
<dbReference type="EMBL" id="FOHE01000010">
    <property type="protein sequence ID" value="SET37780.1"/>
    <property type="molecule type" value="Genomic_DNA"/>
</dbReference>
<reference evidence="8 9" key="1">
    <citation type="submission" date="2016-10" db="EMBL/GenBank/DDBJ databases">
        <authorList>
            <person name="de Groot N.N."/>
        </authorList>
    </citation>
    <scope>NUCLEOTIDE SEQUENCE [LARGE SCALE GENOMIC DNA]</scope>
    <source>
        <strain evidence="8 9">IBRC-M 10780</strain>
    </source>
</reference>
<proteinExistence type="inferred from homology"/>
<dbReference type="STRING" id="930131.SAMN05216389_11012"/>
<dbReference type="SMART" id="SM00226">
    <property type="entry name" value="LMWPc"/>
    <property type="match status" value="1"/>
</dbReference>
<evidence type="ECO:0000256" key="6">
    <source>
        <dbReference type="PIRSR" id="PIRSR617867-1"/>
    </source>
</evidence>
<evidence type="ECO:0000313" key="9">
    <source>
        <dbReference type="Proteomes" id="UP000198618"/>
    </source>
</evidence>
<feature type="domain" description="Phosphotyrosine protein phosphatase I" evidence="7">
    <location>
        <begin position="2"/>
        <end position="148"/>
    </location>
</feature>
<keyword evidence="9" id="KW-1185">Reference proteome</keyword>
<dbReference type="InterPro" id="IPR050438">
    <property type="entry name" value="LMW_PTPase"/>
</dbReference>
<dbReference type="AlphaFoldDB" id="A0A1I0E0U3"/>
<dbReference type="Pfam" id="PF01451">
    <property type="entry name" value="LMWPc"/>
    <property type="match status" value="1"/>
</dbReference>
<evidence type="ECO:0000259" key="7">
    <source>
        <dbReference type="SMART" id="SM00226"/>
    </source>
</evidence>
<dbReference type="Proteomes" id="UP000198618">
    <property type="component" value="Unassembled WGS sequence"/>
</dbReference>
<dbReference type="CDD" id="cd16343">
    <property type="entry name" value="LMWPTP"/>
    <property type="match status" value="1"/>
</dbReference>
<feature type="active site" evidence="6">
    <location>
        <position position="14"/>
    </location>
</feature>
<evidence type="ECO:0000256" key="5">
    <source>
        <dbReference type="ARBA" id="ARBA00051722"/>
    </source>
</evidence>
<dbReference type="SUPFAM" id="SSF52788">
    <property type="entry name" value="Phosphotyrosine protein phosphatases I"/>
    <property type="match status" value="1"/>
</dbReference>
<comment type="catalytic activity">
    <reaction evidence="5">
        <text>O-phospho-L-tyrosyl-[protein] + H2O = L-tyrosyl-[protein] + phosphate</text>
        <dbReference type="Rhea" id="RHEA:10684"/>
        <dbReference type="Rhea" id="RHEA-COMP:10136"/>
        <dbReference type="Rhea" id="RHEA-COMP:20101"/>
        <dbReference type="ChEBI" id="CHEBI:15377"/>
        <dbReference type="ChEBI" id="CHEBI:43474"/>
        <dbReference type="ChEBI" id="CHEBI:46858"/>
        <dbReference type="ChEBI" id="CHEBI:61978"/>
        <dbReference type="EC" id="3.1.3.48"/>
    </reaction>
</comment>
<evidence type="ECO:0000313" key="8">
    <source>
        <dbReference type="EMBL" id="SET37780.1"/>
    </source>
</evidence>
<keyword evidence="4" id="KW-0904">Protein phosphatase</keyword>
<sequence>MIRVLFICLGNICRSPMAEAVFRDFVIKENLTDKIEVDSGGIGSWHIGNPPHKGTRGILDQYNIDYQGMKARQVQKQDWDNFDYIIAMDEQNREDLSQIRHKDSVTVKKLMEFVDHPETMDVPDPYFTGDFDYTYQLVSEGCEKLFKYIRTKHNI</sequence>
<dbReference type="PANTHER" id="PTHR11717">
    <property type="entry name" value="LOW MOLECULAR WEIGHT PROTEIN TYROSINE PHOSPHATASE"/>
    <property type="match status" value="1"/>
</dbReference>
<dbReference type="PANTHER" id="PTHR11717:SF7">
    <property type="entry name" value="LOW MOLECULAR WEIGHT PHOSPHOTYROSINE PROTEIN PHOSPHATASE"/>
    <property type="match status" value="1"/>
</dbReference>
<dbReference type="InterPro" id="IPR017867">
    <property type="entry name" value="Tyr_phospatase_low_mol_wt"/>
</dbReference>
<dbReference type="GO" id="GO:0004725">
    <property type="term" value="F:protein tyrosine phosphatase activity"/>
    <property type="evidence" value="ECO:0007669"/>
    <property type="project" value="UniProtKB-EC"/>
</dbReference>
<organism evidence="8 9">
    <name type="scientific">Oceanobacillus limi</name>
    <dbReference type="NCBI Taxonomy" id="930131"/>
    <lineage>
        <taxon>Bacteria</taxon>
        <taxon>Bacillati</taxon>
        <taxon>Bacillota</taxon>
        <taxon>Bacilli</taxon>
        <taxon>Bacillales</taxon>
        <taxon>Bacillaceae</taxon>
        <taxon>Oceanobacillus</taxon>
    </lineage>
</organism>
<dbReference type="Gene3D" id="3.40.50.2300">
    <property type="match status" value="1"/>
</dbReference>
<evidence type="ECO:0000256" key="2">
    <source>
        <dbReference type="ARBA" id="ARBA00013064"/>
    </source>
</evidence>
<dbReference type="EC" id="3.1.3.48" evidence="2"/>
<evidence type="ECO:0000256" key="1">
    <source>
        <dbReference type="ARBA" id="ARBA00011063"/>
    </source>
</evidence>
<dbReference type="InterPro" id="IPR023485">
    <property type="entry name" value="Ptyr_pPase"/>
</dbReference>
<dbReference type="FunFam" id="3.40.50.2300:FF:000113">
    <property type="entry name" value="Low molecular weight protein-tyrosine-phosphatase"/>
    <property type="match status" value="1"/>
</dbReference>
<evidence type="ECO:0000256" key="3">
    <source>
        <dbReference type="ARBA" id="ARBA00022801"/>
    </source>
</evidence>
<feature type="active site" description="Proton donor" evidence="6">
    <location>
        <position position="124"/>
    </location>
</feature>
<dbReference type="PRINTS" id="PR00719">
    <property type="entry name" value="LMWPTPASE"/>
</dbReference>
<name>A0A1I0E0U3_9BACI</name>
<evidence type="ECO:0000256" key="4">
    <source>
        <dbReference type="ARBA" id="ARBA00022912"/>
    </source>
</evidence>
<accession>A0A1I0E0U3</accession>
<dbReference type="OrthoDB" id="9784339at2"/>
<feature type="active site" description="Nucleophile" evidence="6">
    <location>
        <position position="8"/>
    </location>
</feature>
<dbReference type="RefSeq" id="WP_090870036.1">
    <property type="nucleotide sequence ID" value="NZ_FOHE01000010.1"/>
</dbReference>